<dbReference type="PANTHER" id="PTHR30237:SF4">
    <property type="entry name" value="LD-CARBOXYPEPTIDASE C-TERMINAL DOMAIN-CONTAINING PROTEIN"/>
    <property type="match status" value="1"/>
</dbReference>
<dbReference type="SUPFAM" id="SSF52317">
    <property type="entry name" value="Class I glutamine amidotransferase-like"/>
    <property type="match status" value="1"/>
</dbReference>
<keyword evidence="5" id="KW-0645">Protease</keyword>
<dbReference type="Gene3D" id="3.50.30.60">
    <property type="entry name" value="LD-carboxypeptidase A C-terminal domain-like"/>
    <property type="match status" value="1"/>
</dbReference>
<dbReference type="PANTHER" id="PTHR30237">
    <property type="entry name" value="MURAMOYLTETRAPEPTIDE CARBOXYPEPTIDASE"/>
    <property type="match status" value="1"/>
</dbReference>
<dbReference type="InterPro" id="IPR040449">
    <property type="entry name" value="Peptidase_S66_N"/>
</dbReference>
<dbReference type="PIRSF" id="PIRSF028757">
    <property type="entry name" value="LD-carboxypeptidase"/>
    <property type="match status" value="1"/>
</dbReference>
<dbReference type="SUPFAM" id="SSF141986">
    <property type="entry name" value="LD-carboxypeptidase A C-terminal domain-like"/>
    <property type="match status" value="1"/>
</dbReference>
<dbReference type="EMBL" id="KZ613754">
    <property type="protein sequence ID" value="PMD64477.1"/>
    <property type="molecule type" value="Genomic_DNA"/>
</dbReference>
<keyword evidence="5" id="KW-0121">Carboxypeptidase</keyword>
<evidence type="ECO:0000313" key="5">
    <source>
        <dbReference type="EMBL" id="PMD64477.1"/>
    </source>
</evidence>
<sequence>MAPHDDLGILPPALKPGDTIALLSPSSRLNDIFPLRLLRATTALESLGFAVKTIYTPISSAASHHQQIQHRVAELHSAFSNPQVTAIMCTIGGLSCNELLPFIDWELIGKNPKIFVGYSDITLLHLAIAKMTGLRTFYGPAAITQFGEFPKPLDFTVRHFLHVLMPRIENKVGNMPTSSHFTDEFGDWGNESSSPKARTLQSNTGWKWLRKGKSEGRMTGGCLPSLLQLAGTKCWPEMEGKILLLENPEGERPDGPLPMEKTRSLMGDLGNLGVFEQIVGLVIGRPTGYAGEELRRYEKMVLDMCSGMALEGVKKGEERGFPVLAGVDVGHTDPLLTVPLGALMRLDSGRNLWEILEPGVM</sequence>
<protein>
    <submittedName>
        <fullName evidence="5">Peptidase S66, LD-carboxypeptidase A</fullName>
    </submittedName>
</protein>
<dbReference type="GeneID" id="36587575"/>
<dbReference type="Proteomes" id="UP000235371">
    <property type="component" value="Unassembled WGS sequence"/>
</dbReference>
<dbReference type="Pfam" id="PF17676">
    <property type="entry name" value="Peptidase_S66C"/>
    <property type="match status" value="1"/>
</dbReference>
<dbReference type="InterPro" id="IPR027478">
    <property type="entry name" value="LdcA_N"/>
</dbReference>
<dbReference type="Pfam" id="PF02016">
    <property type="entry name" value="Peptidase_S66"/>
    <property type="match status" value="1"/>
</dbReference>
<keyword evidence="6" id="KW-1185">Reference proteome</keyword>
<proteinExistence type="inferred from homology"/>
<feature type="domain" description="LD-carboxypeptidase N-terminal" evidence="3">
    <location>
        <begin position="20"/>
        <end position="139"/>
    </location>
</feature>
<dbReference type="RefSeq" id="XP_024741381.1">
    <property type="nucleotide sequence ID" value="XM_024879498.1"/>
</dbReference>
<dbReference type="GO" id="GO:0004180">
    <property type="term" value="F:carboxypeptidase activity"/>
    <property type="evidence" value="ECO:0007669"/>
    <property type="project" value="UniProtKB-KW"/>
</dbReference>
<evidence type="ECO:0000256" key="1">
    <source>
        <dbReference type="ARBA" id="ARBA00010233"/>
    </source>
</evidence>
<dbReference type="OrthoDB" id="5186469at2759"/>
<dbReference type="InterPro" id="IPR029062">
    <property type="entry name" value="Class_I_gatase-like"/>
</dbReference>
<gene>
    <name evidence="5" type="ORF">K444DRAFT_609028</name>
</gene>
<organism evidence="5 6">
    <name type="scientific">Hyaloscypha bicolor E</name>
    <dbReference type="NCBI Taxonomy" id="1095630"/>
    <lineage>
        <taxon>Eukaryota</taxon>
        <taxon>Fungi</taxon>
        <taxon>Dikarya</taxon>
        <taxon>Ascomycota</taxon>
        <taxon>Pezizomycotina</taxon>
        <taxon>Leotiomycetes</taxon>
        <taxon>Helotiales</taxon>
        <taxon>Hyaloscyphaceae</taxon>
        <taxon>Hyaloscypha</taxon>
        <taxon>Hyaloscypha bicolor</taxon>
    </lineage>
</organism>
<comment type="similarity">
    <text evidence="1">Belongs to the peptidase S66 family.</text>
</comment>
<accession>A0A2J6TN92</accession>
<dbReference type="CDD" id="cd07062">
    <property type="entry name" value="Peptidase_S66_mccF_like"/>
    <property type="match status" value="1"/>
</dbReference>
<evidence type="ECO:0000259" key="3">
    <source>
        <dbReference type="Pfam" id="PF02016"/>
    </source>
</evidence>
<keyword evidence="2" id="KW-0378">Hydrolase</keyword>
<feature type="domain" description="LD-carboxypeptidase C-terminal" evidence="4">
    <location>
        <begin position="215"/>
        <end position="346"/>
    </location>
</feature>
<dbReference type="InterPro" id="IPR040921">
    <property type="entry name" value="Peptidase_S66C"/>
</dbReference>
<evidence type="ECO:0000259" key="4">
    <source>
        <dbReference type="Pfam" id="PF17676"/>
    </source>
</evidence>
<dbReference type="AlphaFoldDB" id="A0A2J6TN92"/>
<evidence type="ECO:0000313" key="6">
    <source>
        <dbReference type="Proteomes" id="UP000235371"/>
    </source>
</evidence>
<dbReference type="InParanoid" id="A0A2J6TN92"/>
<evidence type="ECO:0000256" key="2">
    <source>
        <dbReference type="ARBA" id="ARBA00022801"/>
    </source>
</evidence>
<reference evidence="5 6" key="1">
    <citation type="submission" date="2016-04" db="EMBL/GenBank/DDBJ databases">
        <title>A degradative enzymes factory behind the ericoid mycorrhizal symbiosis.</title>
        <authorList>
            <consortium name="DOE Joint Genome Institute"/>
            <person name="Martino E."/>
            <person name="Morin E."/>
            <person name="Grelet G."/>
            <person name="Kuo A."/>
            <person name="Kohler A."/>
            <person name="Daghino S."/>
            <person name="Barry K."/>
            <person name="Choi C."/>
            <person name="Cichocki N."/>
            <person name="Clum A."/>
            <person name="Copeland A."/>
            <person name="Hainaut M."/>
            <person name="Haridas S."/>
            <person name="Labutti K."/>
            <person name="Lindquist E."/>
            <person name="Lipzen A."/>
            <person name="Khouja H.-R."/>
            <person name="Murat C."/>
            <person name="Ohm R."/>
            <person name="Olson A."/>
            <person name="Spatafora J."/>
            <person name="Veneault-Fourrey C."/>
            <person name="Henrissat B."/>
            <person name="Grigoriev I."/>
            <person name="Martin F."/>
            <person name="Perotto S."/>
        </authorList>
    </citation>
    <scope>NUCLEOTIDE SEQUENCE [LARGE SCALE GENOMIC DNA]</scope>
    <source>
        <strain evidence="5 6">E</strain>
    </source>
</reference>
<dbReference type="Gene3D" id="3.40.50.10740">
    <property type="entry name" value="Class I glutamine amidotransferase-like"/>
    <property type="match status" value="1"/>
</dbReference>
<dbReference type="InterPro" id="IPR027461">
    <property type="entry name" value="Carboxypeptidase_A_C_sf"/>
</dbReference>
<name>A0A2J6TN92_9HELO</name>
<dbReference type="STRING" id="1095630.A0A2J6TN92"/>
<dbReference type="InterPro" id="IPR003507">
    <property type="entry name" value="S66_fam"/>
</dbReference>